<gene>
    <name evidence="1" type="ORF">BN8_03762</name>
</gene>
<dbReference type="EMBL" id="CAIT01000007">
    <property type="protein sequence ID" value="CCH54579.1"/>
    <property type="molecule type" value="Genomic_DNA"/>
</dbReference>
<dbReference type="RefSeq" id="WP_009283157.1">
    <property type="nucleotide sequence ID" value="NZ_CAIT01000007.1"/>
</dbReference>
<accession>I2GL03</accession>
<sequence length="84" mass="8752">MPTADGVFVFLLSGLPALAQTISGRVVSGDDQQPLPGVSIVVKGSTTGTATRSDGTYSINVPSSTATLTDVFIYWVRLTGDYGR</sequence>
<keyword evidence="2" id="KW-1185">Reference proteome</keyword>
<keyword evidence="1" id="KW-0675">Receptor</keyword>
<comment type="caution">
    <text evidence="1">The sequence shown here is derived from an EMBL/GenBank/DDBJ whole genome shotgun (WGS) entry which is preliminary data.</text>
</comment>
<dbReference type="STRING" id="1185876.BN8_03762"/>
<dbReference type="Gene3D" id="2.60.40.1120">
    <property type="entry name" value="Carboxypeptidase-like, regulatory domain"/>
    <property type="match status" value="1"/>
</dbReference>
<reference evidence="1 2" key="1">
    <citation type="journal article" date="2012" name="J. Bacteriol.">
        <title>Genome Sequence of the Filamentous Bacterium Fibrisoma limi BUZ 3T.</title>
        <authorList>
            <person name="Filippini M."/>
            <person name="Qi W."/>
            <person name="Jaenicke S."/>
            <person name="Goesmann A."/>
            <person name="Smits T.H."/>
            <person name="Bagheri H.C."/>
        </authorList>
    </citation>
    <scope>NUCLEOTIDE SEQUENCE [LARGE SCALE GENOMIC DNA]</scope>
    <source>
        <strain evidence="2">BUZ 3T</strain>
    </source>
</reference>
<dbReference type="Pfam" id="PF13715">
    <property type="entry name" value="CarbopepD_reg_2"/>
    <property type="match status" value="1"/>
</dbReference>
<dbReference type="InterPro" id="IPR008969">
    <property type="entry name" value="CarboxyPept-like_regulatory"/>
</dbReference>
<name>I2GL03_9BACT</name>
<evidence type="ECO:0000313" key="1">
    <source>
        <dbReference type="EMBL" id="CCH54579.1"/>
    </source>
</evidence>
<dbReference type="SUPFAM" id="SSF49464">
    <property type="entry name" value="Carboxypeptidase regulatory domain-like"/>
    <property type="match status" value="1"/>
</dbReference>
<proteinExistence type="predicted"/>
<organism evidence="1 2">
    <name type="scientific">Fibrisoma limi BUZ 3</name>
    <dbReference type="NCBI Taxonomy" id="1185876"/>
    <lineage>
        <taxon>Bacteria</taxon>
        <taxon>Pseudomonadati</taxon>
        <taxon>Bacteroidota</taxon>
        <taxon>Cytophagia</taxon>
        <taxon>Cytophagales</taxon>
        <taxon>Spirosomataceae</taxon>
        <taxon>Fibrisoma</taxon>
    </lineage>
</organism>
<evidence type="ECO:0000313" key="2">
    <source>
        <dbReference type="Proteomes" id="UP000009309"/>
    </source>
</evidence>
<dbReference type="AlphaFoldDB" id="I2GL03"/>
<dbReference type="Proteomes" id="UP000009309">
    <property type="component" value="Unassembled WGS sequence"/>
</dbReference>
<dbReference type="eggNOG" id="COG1629">
    <property type="taxonomic scope" value="Bacteria"/>
</dbReference>
<protein>
    <submittedName>
        <fullName evidence="1">TonB-dependent receptor plug</fullName>
    </submittedName>
</protein>